<dbReference type="eggNOG" id="COG4889">
    <property type="taxonomic scope" value="Bacteria"/>
</dbReference>
<dbReference type="Proteomes" id="UP000030652">
    <property type="component" value="Unassembled WGS sequence"/>
</dbReference>
<gene>
    <name evidence="2" type="ORF">SCABRO_04035</name>
</gene>
<reference evidence="2 3" key="1">
    <citation type="submission" date="2014-10" db="EMBL/GenBank/DDBJ databases">
        <title>Draft genome of anammox bacterium scalindua brodae, obtained using differential coverage binning of sequence data from two enrichment reactors.</title>
        <authorList>
            <person name="Speth D.R."/>
            <person name="Russ L."/>
            <person name="Kartal B."/>
            <person name="Op den Camp H.J."/>
            <person name="Dutilh B.E."/>
            <person name="Jetten M.S."/>
        </authorList>
    </citation>
    <scope>NUCLEOTIDE SEQUENCE [LARGE SCALE GENOMIC DNA]</scope>
    <source>
        <strain evidence="2">RU1</strain>
    </source>
</reference>
<dbReference type="Pfam" id="PF13156">
    <property type="entry name" value="Mrr_cat_2"/>
    <property type="match status" value="1"/>
</dbReference>
<proteinExistence type="predicted"/>
<accession>A0A0B0EC21</accession>
<organism evidence="2 3">
    <name type="scientific">Candidatus Scalindua brodae</name>
    <dbReference type="NCBI Taxonomy" id="237368"/>
    <lineage>
        <taxon>Bacteria</taxon>
        <taxon>Pseudomonadati</taxon>
        <taxon>Planctomycetota</taxon>
        <taxon>Candidatus Brocadiia</taxon>
        <taxon>Candidatus Brocadiales</taxon>
        <taxon>Candidatus Scalinduaceae</taxon>
        <taxon>Candidatus Scalindua</taxon>
    </lineage>
</organism>
<name>A0A0B0EC21_9BACT</name>
<sequence>MLPKHHKTSFFLKAGLFDNLTDFAELEARISKLPTTVEVGDAFEVFAEAYFFTQKIEQAEEVWPFKSIPSAIKEDLSLGTNQQDMGVDGVYKTTSGTFNAYQAKFRTGRPSLTWREISTFMGLTDNVNQRVLFTNSNDITSVINERSGFHCVRGNALDRLNRNDFETILKWLQSGVLEVERPLAEYQGKC</sequence>
<dbReference type="InterPro" id="IPR039442">
    <property type="entry name" value="Mrr-like_dom"/>
</dbReference>
<dbReference type="AlphaFoldDB" id="A0A0B0EC21"/>
<evidence type="ECO:0000259" key="1">
    <source>
        <dbReference type="Pfam" id="PF13156"/>
    </source>
</evidence>
<protein>
    <recommendedName>
        <fullName evidence="1">Mrr-like domain-containing protein</fullName>
    </recommendedName>
</protein>
<dbReference type="EMBL" id="JRYO01000277">
    <property type="protein sequence ID" value="KHE90234.1"/>
    <property type="molecule type" value="Genomic_DNA"/>
</dbReference>
<evidence type="ECO:0000313" key="3">
    <source>
        <dbReference type="Proteomes" id="UP000030652"/>
    </source>
</evidence>
<evidence type="ECO:0000313" key="2">
    <source>
        <dbReference type="EMBL" id="KHE90234.1"/>
    </source>
</evidence>
<comment type="caution">
    <text evidence="2">The sequence shown here is derived from an EMBL/GenBank/DDBJ whole genome shotgun (WGS) entry which is preliminary data.</text>
</comment>
<feature type="domain" description="Mrr-like" evidence="1">
    <location>
        <begin position="57"/>
        <end position="131"/>
    </location>
</feature>